<dbReference type="InterPro" id="IPR000801">
    <property type="entry name" value="Esterase-like"/>
</dbReference>
<dbReference type="InterPro" id="IPR050955">
    <property type="entry name" value="Plant_Biomass_Hydrol_Est"/>
</dbReference>
<dbReference type="GO" id="GO:0016787">
    <property type="term" value="F:hydrolase activity"/>
    <property type="evidence" value="ECO:0007669"/>
    <property type="project" value="UniProtKB-KW"/>
</dbReference>
<organism evidence="2 3">
    <name type="scientific">Niabella pedocola</name>
    <dbReference type="NCBI Taxonomy" id="1752077"/>
    <lineage>
        <taxon>Bacteria</taxon>
        <taxon>Pseudomonadati</taxon>
        <taxon>Bacteroidota</taxon>
        <taxon>Chitinophagia</taxon>
        <taxon>Chitinophagales</taxon>
        <taxon>Chitinophagaceae</taxon>
        <taxon>Niabella</taxon>
    </lineage>
</organism>
<evidence type="ECO:0000256" key="1">
    <source>
        <dbReference type="ARBA" id="ARBA00022729"/>
    </source>
</evidence>
<dbReference type="RefSeq" id="WP_231005356.1">
    <property type="nucleotide sequence ID" value="NZ_JAJNEC010000005.1"/>
</dbReference>
<name>A0ABS8PW20_9BACT</name>
<proteinExistence type="predicted"/>
<keyword evidence="1" id="KW-0732">Signal</keyword>
<keyword evidence="2" id="KW-0378">Hydrolase</keyword>
<dbReference type="InterPro" id="IPR029058">
    <property type="entry name" value="AB_hydrolase_fold"/>
</dbReference>
<dbReference type="Pfam" id="PF00756">
    <property type="entry name" value="Esterase"/>
    <property type="match status" value="1"/>
</dbReference>
<dbReference type="PANTHER" id="PTHR43037">
    <property type="entry name" value="UNNAMED PRODUCT-RELATED"/>
    <property type="match status" value="1"/>
</dbReference>
<reference evidence="2 3" key="1">
    <citation type="submission" date="2021-11" db="EMBL/GenBank/DDBJ databases">
        <title>Genomic of Niabella pedocola.</title>
        <authorList>
            <person name="Wu T."/>
        </authorList>
    </citation>
    <scope>NUCLEOTIDE SEQUENCE [LARGE SCALE GENOMIC DNA]</scope>
    <source>
        <strain evidence="2 3">JCM 31011</strain>
    </source>
</reference>
<sequence>MKKGLLILATVFISVITTAQDYALFQKFRFIQSGDTLPYRLLLPEHYDPQKKYPLVLFLHGRGESGNDNEAQLLHGASLFLKEENRKKFPAIVVFPQNAVKYYWSNVQTVADSSGKRSFYFTENGPPSPSMQLVVGLMENLGRQYRIKEEQVYVMGLSMGGMGTFEIVNRMPHVFAAAVPICGGANPAIAANLKNASWWIFHGDKDVVVAPEYSRKMVEAMKAKGVDVRATFYPEAGHNSWDAAFAEPGLLPWLFAHKRKDNFKKTSNN</sequence>
<gene>
    <name evidence="2" type="ORF">LQ567_15080</name>
</gene>
<dbReference type="Proteomes" id="UP001199816">
    <property type="component" value="Unassembled WGS sequence"/>
</dbReference>
<comment type="caution">
    <text evidence="2">The sequence shown here is derived from an EMBL/GenBank/DDBJ whole genome shotgun (WGS) entry which is preliminary data.</text>
</comment>
<dbReference type="PANTHER" id="PTHR43037:SF1">
    <property type="entry name" value="BLL1128 PROTEIN"/>
    <property type="match status" value="1"/>
</dbReference>
<dbReference type="Gene3D" id="3.40.50.1820">
    <property type="entry name" value="alpha/beta hydrolase"/>
    <property type="match status" value="1"/>
</dbReference>
<dbReference type="EMBL" id="JAJNEC010000005">
    <property type="protein sequence ID" value="MCD2424101.1"/>
    <property type="molecule type" value="Genomic_DNA"/>
</dbReference>
<evidence type="ECO:0000313" key="3">
    <source>
        <dbReference type="Proteomes" id="UP001199816"/>
    </source>
</evidence>
<keyword evidence="3" id="KW-1185">Reference proteome</keyword>
<evidence type="ECO:0000313" key="2">
    <source>
        <dbReference type="EMBL" id="MCD2424101.1"/>
    </source>
</evidence>
<dbReference type="SUPFAM" id="SSF53474">
    <property type="entry name" value="alpha/beta-Hydrolases"/>
    <property type="match status" value="1"/>
</dbReference>
<accession>A0ABS8PW20</accession>
<protein>
    <submittedName>
        <fullName evidence="2">Dienelactone hydrolase family protein</fullName>
    </submittedName>
</protein>